<evidence type="ECO:0000256" key="3">
    <source>
        <dbReference type="RuleBase" id="RU003694"/>
    </source>
</evidence>
<dbReference type="InterPro" id="IPR020615">
    <property type="entry name" value="Thiolase_acyl_enz_int_AS"/>
</dbReference>
<reference evidence="5 6" key="1">
    <citation type="journal article" date="2016" name="Int. J. Syst. Evol. Microbiol.">
        <title>Panacibacter ginsenosidivorans gen. nov., sp. nov., with ginsenoside converting activity isolated from soil of a ginseng field.</title>
        <authorList>
            <person name="Siddiqi M.Z."/>
            <person name="Muhammad Shafi S."/>
            <person name="Choi K.D."/>
            <person name="Im W.T."/>
        </authorList>
    </citation>
    <scope>NUCLEOTIDE SEQUENCE [LARGE SCALE GENOMIC DNA]</scope>
    <source>
        <strain evidence="5 6">Gsoil1550</strain>
    </source>
</reference>
<dbReference type="PROSITE" id="PS52004">
    <property type="entry name" value="KS3_2"/>
    <property type="match status" value="1"/>
</dbReference>
<evidence type="ECO:0000313" key="6">
    <source>
        <dbReference type="Proteomes" id="UP000321533"/>
    </source>
</evidence>
<dbReference type="RefSeq" id="WP_147192340.1">
    <property type="nucleotide sequence ID" value="NZ_CP042435.1"/>
</dbReference>
<evidence type="ECO:0000259" key="4">
    <source>
        <dbReference type="PROSITE" id="PS52004"/>
    </source>
</evidence>
<keyword evidence="6" id="KW-1185">Reference proteome</keyword>
<dbReference type="PROSITE" id="PS00098">
    <property type="entry name" value="THIOLASE_1"/>
    <property type="match status" value="1"/>
</dbReference>
<dbReference type="InterPro" id="IPR014030">
    <property type="entry name" value="Ketoacyl_synth_N"/>
</dbReference>
<evidence type="ECO:0000256" key="2">
    <source>
        <dbReference type="ARBA" id="ARBA00022679"/>
    </source>
</evidence>
<dbReference type="AlphaFoldDB" id="A0A5B8VEJ9"/>
<accession>A0A5B8VEJ9</accession>
<dbReference type="PANTHER" id="PTHR11712">
    <property type="entry name" value="POLYKETIDE SYNTHASE-RELATED"/>
    <property type="match status" value="1"/>
</dbReference>
<sequence>MKEVFVVADNVVSPIGKTATENFEQLKKGVSGIEQHNNNFSEQPVYVSLFKENVFVKENKYTRFEQLVIASVEDALSQTDLDVINNNKTIFILSSTKGNISLLETETFDEALKEKISLPHSAKIVADHFKLANKPLIVSHACISGVLALTTAMRLLNAGLYENAIVTGADIITKFIFSGFASFQAISNEPCRPFDAERKGVTLGEAAGTIILSTNKAYSKTGIQLCGGSVSNDANHISGPSRTGEELYSAITHSLAEANMKAEEIGFISAHGTATVYNDEMEAKAFDLAGMNEIPTNSLKGYYGHTLGAAGIIESVMSLHSLNENIILPTKGFLNLGVSKNLHICSTLEKGNYSSFLKTASGFGGCNAAVVFRKS</sequence>
<dbReference type="Pfam" id="PF00109">
    <property type="entry name" value="ketoacyl-synt"/>
    <property type="match status" value="1"/>
</dbReference>
<keyword evidence="2 3" id="KW-0808">Transferase</keyword>
<dbReference type="InterPro" id="IPR014031">
    <property type="entry name" value="Ketoacyl_synth_C"/>
</dbReference>
<dbReference type="SUPFAM" id="SSF53901">
    <property type="entry name" value="Thiolase-like"/>
    <property type="match status" value="1"/>
</dbReference>
<dbReference type="SMART" id="SM00825">
    <property type="entry name" value="PKS_KS"/>
    <property type="match status" value="1"/>
</dbReference>
<dbReference type="InterPro" id="IPR016039">
    <property type="entry name" value="Thiolase-like"/>
</dbReference>
<proteinExistence type="inferred from homology"/>
<dbReference type="Gene3D" id="3.40.47.10">
    <property type="match status" value="2"/>
</dbReference>
<dbReference type="EMBL" id="CP042435">
    <property type="protein sequence ID" value="QEC69463.1"/>
    <property type="molecule type" value="Genomic_DNA"/>
</dbReference>
<dbReference type="Proteomes" id="UP000321533">
    <property type="component" value="Chromosome"/>
</dbReference>
<protein>
    <submittedName>
        <fullName evidence="5">Beta-ketoacyl synthase</fullName>
    </submittedName>
</protein>
<feature type="domain" description="Ketosynthase family 3 (KS3)" evidence="4">
    <location>
        <begin position="1"/>
        <end position="374"/>
    </location>
</feature>
<comment type="similarity">
    <text evidence="1 3">Belongs to the thiolase-like superfamily. Beta-ketoacyl-ACP synthases family.</text>
</comment>
<evidence type="ECO:0000256" key="1">
    <source>
        <dbReference type="ARBA" id="ARBA00008467"/>
    </source>
</evidence>
<organism evidence="5 6">
    <name type="scientific">Panacibacter ginsenosidivorans</name>
    <dbReference type="NCBI Taxonomy" id="1813871"/>
    <lineage>
        <taxon>Bacteria</taxon>
        <taxon>Pseudomonadati</taxon>
        <taxon>Bacteroidota</taxon>
        <taxon>Chitinophagia</taxon>
        <taxon>Chitinophagales</taxon>
        <taxon>Chitinophagaceae</taxon>
        <taxon>Panacibacter</taxon>
    </lineage>
</organism>
<gene>
    <name evidence="5" type="ORF">FRZ67_19950</name>
</gene>
<dbReference type="OrthoDB" id="9808669at2"/>
<dbReference type="GO" id="GO:0005829">
    <property type="term" value="C:cytosol"/>
    <property type="evidence" value="ECO:0007669"/>
    <property type="project" value="TreeGrafter"/>
</dbReference>
<dbReference type="Pfam" id="PF02801">
    <property type="entry name" value="Ketoacyl-synt_C"/>
    <property type="match status" value="1"/>
</dbReference>
<dbReference type="InterPro" id="IPR020841">
    <property type="entry name" value="PKS_Beta-ketoAc_synthase_dom"/>
</dbReference>
<evidence type="ECO:0000313" key="5">
    <source>
        <dbReference type="EMBL" id="QEC69463.1"/>
    </source>
</evidence>
<dbReference type="PANTHER" id="PTHR11712:SF336">
    <property type="entry name" value="3-OXOACYL-[ACYL-CARRIER-PROTEIN] SYNTHASE, MITOCHONDRIAL"/>
    <property type="match status" value="1"/>
</dbReference>
<dbReference type="InterPro" id="IPR000794">
    <property type="entry name" value="Beta-ketoacyl_synthase"/>
</dbReference>
<dbReference type="KEGG" id="pgin:FRZ67_19950"/>
<dbReference type="GO" id="GO:0004315">
    <property type="term" value="F:3-oxoacyl-[acyl-carrier-protein] synthase activity"/>
    <property type="evidence" value="ECO:0007669"/>
    <property type="project" value="TreeGrafter"/>
</dbReference>
<name>A0A5B8VEJ9_9BACT</name>
<dbReference type="GO" id="GO:0006633">
    <property type="term" value="P:fatty acid biosynthetic process"/>
    <property type="evidence" value="ECO:0007669"/>
    <property type="project" value="TreeGrafter"/>
</dbReference>